<dbReference type="PANTHER" id="PTHR11609:SF5">
    <property type="entry name" value="PHOSPHORIBOSYLAMINOIMIDAZOLE CARBOXYLASE"/>
    <property type="match status" value="1"/>
</dbReference>
<dbReference type="GO" id="GO:0006189">
    <property type="term" value="P:'de novo' IMP biosynthetic process"/>
    <property type="evidence" value="ECO:0007669"/>
    <property type="project" value="UniProtKB-UniRule"/>
</dbReference>
<dbReference type="InterPro" id="IPR011054">
    <property type="entry name" value="Rudment_hybrid_motif"/>
</dbReference>
<dbReference type="GO" id="GO:0005829">
    <property type="term" value="C:cytosol"/>
    <property type="evidence" value="ECO:0007669"/>
    <property type="project" value="TreeGrafter"/>
</dbReference>
<dbReference type="InterPro" id="IPR016185">
    <property type="entry name" value="PreATP-grasp_dom_sf"/>
</dbReference>
<dbReference type="FunFam" id="3.30.470.20:FF:000029">
    <property type="entry name" value="N5-carboxyaminoimidazole ribonucleotide synthase"/>
    <property type="match status" value="1"/>
</dbReference>
<evidence type="ECO:0000256" key="5">
    <source>
        <dbReference type="HAMAP-Rule" id="MF_01928"/>
    </source>
</evidence>
<dbReference type="NCBIfam" id="TIGR01161">
    <property type="entry name" value="purK"/>
    <property type="match status" value="1"/>
</dbReference>
<feature type="domain" description="ATP-grasp" evidence="7">
    <location>
        <begin position="104"/>
        <end position="289"/>
    </location>
</feature>
<dbReference type="EC" id="6.3.4.18" evidence="5 6"/>
<dbReference type="InterPro" id="IPR013815">
    <property type="entry name" value="ATP_grasp_subdomain_1"/>
</dbReference>
<comment type="function">
    <text evidence="6">Catalyzes the ATP-dependent conversion of 5-aminoimidazole ribonucleotide (AIR) and HCO(3)- to N5-carboxyaminoimidazole ribonucleotide (N5-CAIR).</text>
</comment>
<keyword evidence="9" id="KW-1185">Reference proteome</keyword>
<organism evidence="8 9">
    <name type="scientific">Salinibacterium amurskyense</name>
    <dbReference type="NCBI Taxonomy" id="205941"/>
    <lineage>
        <taxon>Bacteria</taxon>
        <taxon>Bacillati</taxon>
        <taxon>Actinomycetota</taxon>
        <taxon>Actinomycetes</taxon>
        <taxon>Micrococcales</taxon>
        <taxon>Microbacteriaceae</taxon>
        <taxon>Salinibacterium</taxon>
    </lineage>
</organism>
<keyword evidence="3 5" id="KW-0658">Purine biosynthesis</keyword>
<evidence type="ECO:0000256" key="1">
    <source>
        <dbReference type="ARBA" id="ARBA00022598"/>
    </source>
</evidence>
<evidence type="ECO:0000256" key="3">
    <source>
        <dbReference type="ARBA" id="ARBA00022755"/>
    </source>
</evidence>
<dbReference type="EMBL" id="PGFH01000001">
    <property type="protein sequence ID" value="PJJ81782.1"/>
    <property type="molecule type" value="Genomic_DNA"/>
</dbReference>
<dbReference type="InterPro" id="IPR005875">
    <property type="entry name" value="PurK"/>
</dbReference>
<dbReference type="Pfam" id="PF22660">
    <property type="entry name" value="RS_preATP-grasp-like"/>
    <property type="match status" value="1"/>
</dbReference>
<feature type="binding site" evidence="5">
    <location>
        <begin position="259"/>
        <end position="260"/>
    </location>
    <ligand>
        <name>ATP</name>
        <dbReference type="ChEBI" id="CHEBI:30616"/>
    </ligand>
</feature>
<evidence type="ECO:0000313" key="9">
    <source>
        <dbReference type="Proteomes" id="UP000231742"/>
    </source>
</evidence>
<evidence type="ECO:0000259" key="7">
    <source>
        <dbReference type="PROSITE" id="PS50975"/>
    </source>
</evidence>
<accession>A0A2M9D7Y6</accession>
<reference evidence="8 9" key="1">
    <citation type="submission" date="2017-11" db="EMBL/GenBank/DDBJ databases">
        <title>Genomic Encyclopedia of Archaeal and Bacterial Type Strains, Phase II (KMG-II): From Individual Species to Whole Genera.</title>
        <authorList>
            <person name="Goeker M."/>
        </authorList>
    </citation>
    <scope>NUCLEOTIDE SEQUENCE [LARGE SCALE GENOMIC DNA]</scope>
    <source>
        <strain evidence="8 9">DSM 16400</strain>
    </source>
</reference>
<dbReference type="Pfam" id="PF17769">
    <property type="entry name" value="PurK_C"/>
    <property type="match status" value="1"/>
</dbReference>
<dbReference type="HAMAP" id="MF_01928">
    <property type="entry name" value="PurK"/>
    <property type="match status" value="1"/>
</dbReference>
<comment type="similarity">
    <text evidence="5 6">Belongs to the PurK/PurT family.</text>
</comment>
<keyword evidence="4 5" id="KW-0067">ATP-binding</keyword>
<dbReference type="RefSeq" id="WP_100388435.1">
    <property type="nucleotide sequence ID" value="NZ_BMZU01000001.1"/>
</dbReference>
<dbReference type="GO" id="GO:0004638">
    <property type="term" value="F:phosphoribosylaminoimidazole carboxylase activity"/>
    <property type="evidence" value="ECO:0007669"/>
    <property type="project" value="InterPro"/>
</dbReference>
<name>A0A2M9D7Y6_9MICO</name>
<dbReference type="Gene3D" id="3.30.1490.20">
    <property type="entry name" value="ATP-grasp fold, A domain"/>
    <property type="match status" value="1"/>
</dbReference>
<feature type="binding site" evidence="5">
    <location>
        <position position="100"/>
    </location>
    <ligand>
        <name>ATP</name>
        <dbReference type="ChEBI" id="CHEBI:30616"/>
    </ligand>
</feature>
<feature type="binding site" evidence="5">
    <location>
        <begin position="173"/>
        <end position="176"/>
    </location>
    <ligand>
        <name>ATP</name>
        <dbReference type="ChEBI" id="CHEBI:30616"/>
    </ligand>
</feature>
<protein>
    <recommendedName>
        <fullName evidence="5 6">N5-carboxyaminoimidazole ribonucleotide synthase</fullName>
        <shortName evidence="5 6">N5-CAIR synthase</shortName>
        <ecNumber evidence="5 6">6.3.4.18</ecNumber>
    </recommendedName>
    <alternativeName>
        <fullName evidence="5 6">5-(carboxyamino)imidazole ribonucleotide synthetase</fullName>
    </alternativeName>
</protein>
<dbReference type="Gene3D" id="3.30.470.20">
    <property type="entry name" value="ATP-grasp fold, B domain"/>
    <property type="match status" value="1"/>
</dbReference>
<dbReference type="SUPFAM" id="SSF52440">
    <property type="entry name" value="PreATP-grasp domain"/>
    <property type="match status" value="1"/>
</dbReference>
<dbReference type="UniPathway" id="UPA00074">
    <property type="reaction ID" value="UER00942"/>
</dbReference>
<gene>
    <name evidence="5 6" type="primary">purK</name>
    <name evidence="8" type="ORF">CLV85_0964</name>
</gene>
<dbReference type="SUPFAM" id="SSF56059">
    <property type="entry name" value="Glutathione synthetase ATP-binding domain-like"/>
    <property type="match status" value="1"/>
</dbReference>
<dbReference type="GO" id="GO:0046872">
    <property type="term" value="F:metal ion binding"/>
    <property type="evidence" value="ECO:0007669"/>
    <property type="project" value="InterPro"/>
</dbReference>
<dbReference type="Proteomes" id="UP000231742">
    <property type="component" value="Unassembled WGS sequence"/>
</dbReference>
<keyword evidence="1 5" id="KW-0436">Ligase</keyword>
<dbReference type="InterPro" id="IPR054350">
    <property type="entry name" value="PurT/PurK_preATP-grasp"/>
</dbReference>
<dbReference type="InterPro" id="IPR040686">
    <property type="entry name" value="PurK_C"/>
</dbReference>
<dbReference type="AlphaFoldDB" id="A0A2M9D7Y6"/>
<comment type="subunit">
    <text evidence="5 6">Homodimer.</text>
</comment>
<feature type="binding site" evidence="5">
    <location>
        <position position="181"/>
    </location>
    <ligand>
        <name>ATP</name>
        <dbReference type="ChEBI" id="CHEBI:30616"/>
    </ligand>
</feature>
<evidence type="ECO:0000256" key="2">
    <source>
        <dbReference type="ARBA" id="ARBA00022741"/>
    </source>
</evidence>
<comment type="pathway">
    <text evidence="5 6">Purine metabolism; IMP biosynthesis via de novo pathway; 5-amino-1-(5-phospho-D-ribosyl)imidazole-4-carboxylate from 5-amino-1-(5-phospho-D-ribosyl)imidazole (N5-CAIR route): step 1/2.</text>
</comment>
<dbReference type="PROSITE" id="PS50975">
    <property type="entry name" value="ATP_GRASP"/>
    <property type="match status" value="1"/>
</dbReference>
<dbReference type="GO" id="GO:0005524">
    <property type="term" value="F:ATP binding"/>
    <property type="evidence" value="ECO:0007669"/>
    <property type="project" value="UniProtKB-UniRule"/>
</dbReference>
<dbReference type="InterPro" id="IPR003135">
    <property type="entry name" value="ATP-grasp_carboxylate-amine"/>
</dbReference>
<comment type="caution">
    <text evidence="5">Lacks conserved residue(s) required for the propagation of feature annotation.</text>
</comment>
<comment type="function">
    <text evidence="5">Catalyzes the ATP-dependent conversion of 5-aminoimidazole ribonucleotide (AIR) and HCO(3)(-) to N5-carboxyaminoimidazole ribonucleotide (N5-CAIR).</text>
</comment>
<evidence type="ECO:0000313" key="8">
    <source>
        <dbReference type="EMBL" id="PJJ81782.1"/>
    </source>
</evidence>
<evidence type="ECO:0000256" key="4">
    <source>
        <dbReference type="ARBA" id="ARBA00022840"/>
    </source>
</evidence>
<comment type="catalytic activity">
    <reaction evidence="5 6">
        <text>5-amino-1-(5-phospho-beta-D-ribosyl)imidazole + hydrogencarbonate + ATP = 5-carboxyamino-1-(5-phospho-D-ribosyl)imidazole + ADP + phosphate + 2 H(+)</text>
        <dbReference type="Rhea" id="RHEA:19317"/>
        <dbReference type="ChEBI" id="CHEBI:15378"/>
        <dbReference type="ChEBI" id="CHEBI:17544"/>
        <dbReference type="ChEBI" id="CHEBI:30616"/>
        <dbReference type="ChEBI" id="CHEBI:43474"/>
        <dbReference type="ChEBI" id="CHEBI:58730"/>
        <dbReference type="ChEBI" id="CHEBI:137981"/>
        <dbReference type="ChEBI" id="CHEBI:456216"/>
        <dbReference type="EC" id="6.3.4.18"/>
    </reaction>
</comment>
<comment type="caution">
    <text evidence="8">The sequence shown here is derived from an EMBL/GenBank/DDBJ whole genome shotgun (WGS) entry which is preliminary data.</text>
</comment>
<dbReference type="GO" id="GO:0034028">
    <property type="term" value="F:5-(carboxyamino)imidazole ribonucleotide synthase activity"/>
    <property type="evidence" value="ECO:0007669"/>
    <property type="project" value="UniProtKB-UniRule"/>
</dbReference>
<dbReference type="SUPFAM" id="SSF51246">
    <property type="entry name" value="Rudiment single hybrid motif"/>
    <property type="match status" value="1"/>
</dbReference>
<keyword evidence="2 5" id="KW-0547">Nucleotide-binding</keyword>
<proteinExistence type="inferred from homology"/>
<dbReference type="NCBIfam" id="NF004680">
    <property type="entry name" value="PRK06019.1-6"/>
    <property type="match status" value="1"/>
</dbReference>
<sequence length="372" mass="39238">MRPIIGVIGGGQLARMMIPRAIELGFELRVLAETEGMSASLAATAVGDYTNVATVLEFARDVDVITFDHEHVPQHVLAALVEADVSVHPGPAPLAVAQDKILMRQELTRLGLPVPVWASVSTAAELDAFIADNGGRVIVKTPRGGYDGKGVRIVTAASDVADWFEAGDPLLAEELVSFTRELAQLAARRPSGEIALWPLVESIQQDGVCAEVIAPAPSLPAPLAQAAADIASTVAEKLGVTGVLAVELFETTDGTLLINELAMRPHNSGHWTMDGAVTSQFEQHLRAVLDLPLGATAARSPWTVMINVLGGPASGTIAERYPLALASQPAAKFHEYGKAPRPGRKVGHVNVSGDDLDDVMYRARAAAAILKD</sequence>
<dbReference type="PANTHER" id="PTHR11609">
    <property type="entry name" value="PURINE BIOSYNTHESIS PROTEIN 6/7, PUR6/7"/>
    <property type="match status" value="1"/>
</dbReference>
<evidence type="ECO:0000256" key="6">
    <source>
        <dbReference type="RuleBase" id="RU361200"/>
    </source>
</evidence>
<dbReference type="Pfam" id="PF02222">
    <property type="entry name" value="ATP-grasp"/>
    <property type="match status" value="1"/>
</dbReference>
<dbReference type="InterPro" id="IPR011761">
    <property type="entry name" value="ATP-grasp"/>
</dbReference>
<feature type="binding site" evidence="5">
    <location>
        <position position="140"/>
    </location>
    <ligand>
        <name>ATP</name>
        <dbReference type="ChEBI" id="CHEBI:30616"/>
    </ligand>
</feature>
<dbReference type="OrthoDB" id="9804625at2"/>
<dbReference type="Gene3D" id="3.40.50.20">
    <property type="match status" value="1"/>
</dbReference>
<dbReference type="NCBIfam" id="NF004679">
    <property type="entry name" value="PRK06019.1-5"/>
    <property type="match status" value="1"/>
</dbReference>